<proteinExistence type="inferred from homology"/>
<dbReference type="Pfam" id="PF00089">
    <property type="entry name" value="Trypsin"/>
    <property type="match status" value="1"/>
</dbReference>
<keyword evidence="3 6" id="KW-0732">Signal</keyword>
<dbReference type="SUPFAM" id="SSF50494">
    <property type="entry name" value="Trypsin-like serine proteases"/>
    <property type="match status" value="1"/>
</dbReference>
<evidence type="ECO:0000259" key="7">
    <source>
        <dbReference type="Pfam" id="PF00089"/>
    </source>
</evidence>
<evidence type="ECO:0000256" key="5">
    <source>
        <dbReference type="ARBA" id="ARBA00022825"/>
    </source>
</evidence>
<evidence type="ECO:0000256" key="3">
    <source>
        <dbReference type="ARBA" id="ARBA00022729"/>
    </source>
</evidence>
<dbReference type="EMBL" id="CP098023">
    <property type="protein sequence ID" value="WKD48417.1"/>
    <property type="molecule type" value="Genomic_DNA"/>
</dbReference>
<feature type="chain" id="PRO_5045000345" description="Serine protease" evidence="6">
    <location>
        <begin position="20"/>
        <end position="325"/>
    </location>
</feature>
<evidence type="ECO:0000256" key="6">
    <source>
        <dbReference type="RuleBase" id="RU004296"/>
    </source>
</evidence>
<keyword evidence="5 6" id="KW-0720">Serine protease</keyword>
<evidence type="ECO:0000313" key="9">
    <source>
        <dbReference type="Proteomes" id="UP001321520"/>
    </source>
</evidence>
<dbReference type="GO" id="GO:0016787">
    <property type="term" value="F:hydrolase activity"/>
    <property type="evidence" value="ECO:0007669"/>
    <property type="project" value="UniProtKB-KW"/>
</dbReference>
<comment type="similarity">
    <text evidence="1 6">Belongs to the peptidase S1B family.</text>
</comment>
<dbReference type="RefSeq" id="WP_301414169.1">
    <property type="nucleotide sequence ID" value="NZ_CP098023.1"/>
</dbReference>
<keyword evidence="9" id="KW-1185">Reference proteome</keyword>
<dbReference type="InterPro" id="IPR001254">
    <property type="entry name" value="Trypsin_dom"/>
</dbReference>
<organism evidence="8 9">
    <name type="scientific">Microbulbifer spongiae</name>
    <dbReference type="NCBI Taxonomy" id="2944933"/>
    <lineage>
        <taxon>Bacteria</taxon>
        <taxon>Pseudomonadati</taxon>
        <taxon>Pseudomonadota</taxon>
        <taxon>Gammaproteobacteria</taxon>
        <taxon>Cellvibrionales</taxon>
        <taxon>Microbulbiferaceae</taxon>
        <taxon>Microbulbifer</taxon>
    </lineage>
</organism>
<dbReference type="EC" id="3.4.21.-" evidence="6"/>
<sequence>MNQTHIFLSLAVLSGASHAGSLYNFVEIDQTASFISGHNVAKQPVVDEVSSKKEYTLTERASSLSAIAVTPDGKQYIAKVDGMELALLEQAIAIIESQGLDASIFSSKSQLPTITYDNTRLFPSVVIGTDDRIQITNTVQDPHWFNGRIDVGCTGTLITEKHVLTAGHCVSDGAGNWYSSLDFTVAQNGSFEPWGSETWTNAVTTTAWHNNADTNRDYAIIVLAEAPHGGHSGWGTYSGGTHSVTGYPGDKPFGTMWTDSGNTSSTTFRVCYTLDTAGGQSGSGIKDTGNTVRGIHTTGSPTQNCGTRLTSTVYTTLQDWITTYP</sequence>
<dbReference type="PROSITE" id="PS00134">
    <property type="entry name" value="TRYPSIN_HIS"/>
    <property type="match status" value="1"/>
</dbReference>
<dbReference type="InterPro" id="IPR018114">
    <property type="entry name" value="TRYPSIN_HIS"/>
</dbReference>
<name>A0ABY9E6W5_9GAMM</name>
<reference evidence="8 9" key="1">
    <citation type="submission" date="2022-05" db="EMBL/GenBank/DDBJ databases">
        <title>Microbulbifer sp. nov., isolated from sponge.</title>
        <authorList>
            <person name="Gao L."/>
        </authorList>
    </citation>
    <scope>NUCLEOTIDE SEQUENCE [LARGE SCALE GENOMIC DNA]</scope>
    <source>
        <strain evidence="8 9">MI-G</strain>
    </source>
</reference>
<feature type="domain" description="Peptidase S1" evidence="7">
    <location>
        <begin position="150"/>
        <end position="321"/>
    </location>
</feature>
<protein>
    <recommendedName>
        <fullName evidence="6">Serine protease</fullName>
        <ecNumber evidence="6">3.4.21.-</ecNumber>
    </recommendedName>
</protein>
<dbReference type="Gene3D" id="2.40.10.10">
    <property type="entry name" value="Trypsin-like serine proteases"/>
    <property type="match status" value="2"/>
</dbReference>
<dbReference type="InterPro" id="IPR008256">
    <property type="entry name" value="Peptidase_S1B"/>
</dbReference>
<gene>
    <name evidence="8" type="ORF">M8T91_10800</name>
</gene>
<dbReference type="InterPro" id="IPR009003">
    <property type="entry name" value="Peptidase_S1_PA"/>
</dbReference>
<keyword evidence="4 6" id="KW-0378">Hydrolase</keyword>
<keyword evidence="2 6" id="KW-0645">Protease</keyword>
<dbReference type="InterPro" id="IPR043504">
    <property type="entry name" value="Peptidase_S1_PA_chymotrypsin"/>
</dbReference>
<dbReference type="PRINTS" id="PR00839">
    <property type="entry name" value="V8PROTEASE"/>
</dbReference>
<dbReference type="InterPro" id="IPR050966">
    <property type="entry name" value="Glutamyl_endopeptidase"/>
</dbReference>
<accession>A0ABY9E6W5</accession>
<dbReference type="Proteomes" id="UP001321520">
    <property type="component" value="Chromosome"/>
</dbReference>
<dbReference type="PANTHER" id="PTHR15462">
    <property type="entry name" value="SERINE PROTEASE"/>
    <property type="match status" value="1"/>
</dbReference>
<evidence type="ECO:0000256" key="2">
    <source>
        <dbReference type="ARBA" id="ARBA00022670"/>
    </source>
</evidence>
<evidence type="ECO:0000256" key="4">
    <source>
        <dbReference type="ARBA" id="ARBA00022801"/>
    </source>
</evidence>
<dbReference type="PANTHER" id="PTHR15462:SF8">
    <property type="entry name" value="SERINE PROTEASE"/>
    <property type="match status" value="1"/>
</dbReference>
<evidence type="ECO:0000256" key="1">
    <source>
        <dbReference type="ARBA" id="ARBA00008764"/>
    </source>
</evidence>
<evidence type="ECO:0000313" key="8">
    <source>
        <dbReference type="EMBL" id="WKD48417.1"/>
    </source>
</evidence>
<feature type="signal peptide" evidence="6">
    <location>
        <begin position="1"/>
        <end position="19"/>
    </location>
</feature>